<keyword evidence="1" id="KW-1133">Transmembrane helix</keyword>
<sequence>MQTYMYFALQNRRIQFRLLSIGALWMLAALMEYAVMRQPGNAWFLPVDWRLRFSALPIQQITAEFPILAQTIAASILGVWLLKCSRGGAFVVTGLCVFTEMIYEFSQKPAVSSWLVPMIPSVWPLNYVARFIGLGTFSLDHVMAIVLGGLISYLVVLNTIPKKR</sequence>
<dbReference type="AlphaFoldDB" id="A0A9J7BLI9"/>
<name>A0A9J7BLI9_9BACT</name>
<evidence type="ECO:0000256" key="1">
    <source>
        <dbReference type="SAM" id="Phobius"/>
    </source>
</evidence>
<keyword evidence="1" id="KW-0472">Membrane</keyword>
<evidence type="ECO:0000313" key="2">
    <source>
        <dbReference type="EMBL" id="UWZ83511.1"/>
    </source>
</evidence>
<dbReference type="KEGG" id="orp:MOP44_23460"/>
<keyword evidence="3" id="KW-1185">Reference proteome</keyword>
<reference evidence="2" key="1">
    <citation type="submission" date="2021-04" db="EMBL/GenBank/DDBJ databases">
        <title>Phylogenetic analysis of Acidobacteriaceae.</title>
        <authorList>
            <person name="Qiu L."/>
            <person name="Zhang Q."/>
        </authorList>
    </citation>
    <scope>NUCLEOTIDE SEQUENCE</scope>
    <source>
        <strain evidence="2">DSM 25168</strain>
    </source>
</reference>
<evidence type="ECO:0000313" key="3">
    <source>
        <dbReference type="Proteomes" id="UP001059380"/>
    </source>
</evidence>
<organism evidence="2 3">
    <name type="scientific">Occallatibacter riparius</name>
    <dbReference type="NCBI Taxonomy" id="1002689"/>
    <lineage>
        <taxon>Bacteria</taxon>
        <taxon>Pseudomonadati</taxon>
        <taxon>Acidobacteriota</taxon>
        <taxon>Terriglobia</taxon>
        <taxon>Terriglobales</taxon>
        <taxon>Acidobacteriaceae</taxon>
        <taxon>Occallatibacter</taxon>
    </lineage>
</organism>
<feature type="transmembrane region" description="Helical" evidence="1">
    <location>
        <begin position="127"/>
        <end position="156"/>
    </location>
</feature>
<dbReference type="EMBL" id="CP093313">
    <property type="protein sequence ID" value="UWZ83511.1"/>
    <property type="molecule type" value="Genomic_DNA"/>
</dbReference>
<gene>
    <name evidence="2" type="ORF">MOP44_23460</name>
</gene>
<protein>
    <submittedName>
        <fullName evidence="2">Uncharacterized protein</fullName>
    </submittedName>
</protein>
<dbReference type="Proteomes" id="UP001059380">
    <property type="component" value="Chromosome"/>
</dbReference>
<proteinExistence type="predicted"/>
<keyword evidence="1" id="KW-0812">Transmembrane</keyword>
<accession>A0A9J7BLI9</accession>
<dbReference type="RefSeq" id="WP_260792846.1">
    <property type="nucleotide sequence ID" value="NZ_CP093313.1"/>
</dbReference>